<dbReference type="Proteomes" id="UP000008811">
    <property type="component" value="Chromosome"/>
</dbReference>
<dbReference type="RefSeq" id="WP_012502614.1">
    <property type="nucleotide sequence ID" value="NC_011027.1"/>
</dbReference>
<dbReference type="PANTHER" id="PTHR34597">
    <property type="entry name" value="SLR1661 PROTEIN"/>
    <property type="match status" value="1"/>
</dbReference>
<feature type="domain" description="Polypeptide-transport-associated ShlB-type" evidence="6">
    <location>
        <begin position="70"/>
        <end position="145"/>
    </location>
</feature>
<accession>B3QPC8</accession>
<dbReference type="Pfam" id="PF08479">
    <property type="entry name" value="POTRA_2"/>
    <property type="match status" value="1"/>
</dbReference>
<evidence type="ECO:0000259" key="6">
    <source>
        <dbReference type="Pfam" id="PF08479"/>
    </source>
</evidence>
<dbReference type="Gene3D" id="3.10.20.310">
    <property type="entry name" value="membrane protein fhac"/>
    <property type="match status" value="1"/>
</dbReference>
<feature type="domain" description="Haemolysin activator HlyB C-terminal" evidence="5">
    <location>
        <begin position="212"/>
        <end position="526"/>
    </location>
</feature>
<dbReference type="InterPro" id="IPR005565">
    <property type="entry name" value="Hemolysn_activator_HlyB_C"/>
</dbReference>
<keyword evidence="1" id="KW-1134">Transmembrane beta strand</keyword>
<keyword evidence="4" id="KW-0732">Signal</keyword>
<evidence type="ECO:0000256" key="4">
    <source>
        <dbReference type="SAM" id="SignalP"/>
    </source>
</evidence>
<dbReference type="GO" id="GO:0046819">
    <property type="term" value="P:protein secretion by the type V secretion system"/>
    <property type="evidence" value="ECO:0007669"/>
    <property type="project" value="TreeGrafter"/>
</dbReference>
<gene>
    <name evidence="7" type="ordered locus">Cpar_1380</name>
</gene>
<organism evidence="7 8">
    <name type="scientific">Chlorobaculum parvum (strain DSM 263 / NCIMB 8327)</name>
    <name type="common">Chlorobium vibrioforme subsp. thiosulfatophilum</name>
    <dbReference type="NCBI Taxonomy" id="517417"/>
    <lineage>
        <taxon>Bacteria</taxon>
        <taxon>Pseudomonadati</taxon>
        <taxon>Chlorobiota</taxon>
        <taxon>Chlorobiia</taxon>
        <taxon>Chlorobiales</taxon>
        <taxon>Chlorobiaceae</taxon>
        <taxon>Chlorobaculum</taxon>
    </lineage>
</organism>
<dbReference type="EMBL" id="CP001099">
    <property type="protein sequence ID" value="ACF11781.1"/>
    <property type="molecule type" value="Genomic_DNA"/>
</dbReference>
<proteinExistence type="predicted"/>
<sequence length="574" mass="63544">MRTKIIGFGFAGLVLTAGTLQAAPFAPTPDAGSLLREQEPQRMLPSDQLKKPEVEPFEEGMQPDDGVRVRVKGFSFQGYEGVITEKELNNIVASSVGQELSFGDLQRLTNKITSVLKERGWFLSWAYLPKQDITQGIIIIRVEQGKSDGTVRYNLEQAPRLKQCFLENMIGDSVAKGKAMNQKEFEKAVVLMNDIPGVISAKASLSSGFYSGTSQIDLTVVEGPLVSGNVSEDNFGNRYTGEWRTNAQVTLNDLSGCGDKLDFTGTYSGDLRQGAINYSFPILYDGLRGNVGFKAMHYELGKELSVYGFDGGSYEINLGLDYPIIRTRKSIMVASAGYAYRELKDQWYNGQTYRERYTNDVSFGLKGERWDSILGNSYTSFRAMVTLGDLNRPVDLLGTNLAETGQFSRFNFALYHLHHLAPQTTASISWTGQLAPQNLDTSEQFSLGGPYGVRAYPLGEGLGDQGQMINVDLRYAIPVESLRGSVQLFGFYDAGQVQLHHDLKGTNVDTATGKNTYWLQGAGLGVNYDYSSRFSLRGSWAHAIGKNPGRDIYGNNSDGKDDRDRFWLQAVLFF</sequence>
<dbReference type="HOGENOM" id="CLU_021521_2_2_10"/>
<dbReference type="Gene3D" id="2.40.160.50">
    <property type="entry name" value="membrane protein fhac: a member of the omp85/tpsb transporter family"/>
    <property type="match status" value="1"/>
</dbReference>
<reference evidence="7" key="1">
    <citation type="submission" date="2008-06" db="EMBL/GenBank/DDBJ databases">
        <title>Complete sequence of Chlorobaculum parvum NCIB 8327.</title>
        <authorList>
            <consortium name="US DOE Joint Genome Institute"/>
            <person name="Lucas S."/>
            <person name="Copeland A."/>
            <person name="Lapidus A."/>
            <person name="Glavina del Rio T."/>
            <person name="Dalin E."/>
            <person name="Tice H."/>
            <person name="Bruce D."/>
            <person name="Goodwin L."/>
            <person name="Pitluck S."/>
            <person name="Schmutz J."/>
            <person name="Larimer F."/>
            <person name="Land M."/>
            <person name="Hauser L."/>
            <person name="Kyrpides N."/>
            <person name="Mikhailova N."/>
            <person name="Zhao F."/>
            <person name="Li T."/>
            <person name="Liu Z."/>
            <person name="Overmann J."/>
            <person name="Bryant D.A."/>
            <person name="Richardson P."/>
        </authorList>
    </citation>
    <scope>NUCLEOTIDE SEQUENCE [LARGE SCALE GENOMIC DNA]</scope>
    <source>
        <strain evidence="7">NCIB 8327</strain>
    </source>
</reference>
<evidence type="ECO:0000259" key="5">
    <source>
        <dbReference type="Pfam" id="PF03865"/>
    </source>
</evidence>
<dbReference type="PANTHER" id="PTHR34597:SF1">
    <property type="entry name" value="HEME_HEMOPEXIN TRANSPORTER PROTEIN HUXB"/>
    <property type="match status" value="1"/>
</dbReference>
<feature type="chain" id="PRO_5002797570" evidence="4">
    <location>
        <begin position="23"/>
        <end position="574"/>
    </location>
</feature>
<feature type="signal peptide" evidence="4">
    <location>
        <begin position="1"/>
        <end position="22"/>
    </location>
</feature>
<keyword evidence="3" id="KW-0998">Cell outer membrane</keyword>
<dbReference type="STRING" id="517417.Cpar_1380"/>
<keyword evidence="8" id="KW-1185">Reference proteome</keyword>
<keyword evidence="2" id="KW-0812">Transmembrane</keyword>
<dbReference type="Pfam" id="PF03865">
    <property type="entry name" value="ShlB"/>
    <property type="match status" value="1"/>
</dbReference>
<dbReference type="AlphaFoldDB" id="B3QPC8"/>
<dbReference type="InterPro" id="IPR013686">
    <property type="entry name" value="Polypept-transport_assoc_ShlB"/>
</dbReference>
<dbReference type="GO" id="GO:0008320">
    <property type="term" value="F:protein transmembrane transporter activity"/>
    <property type="evidence" value="ECO:0007669"/>
    <property type="project" value="TreeGrafter"/>
</dbReference>
<evidence type="ECO:0000256" key="2">
    <source>
        <dbReference type="ARBA" id="ARBA00022692"/>
    </source>
</evidence>
<evidence type="ECO:0000256" key="3">
    <source>
        <dbReference type="ARBA" id="ARBA00023237"/>
    </source>
</evidence>
<dbReference type="KEGG" id="cpc:Cpar_1380"/>
<dbReference type="eggNOG" id="COG2831">
    <property type="taxonomic scope" value="Bacteria"/>
</dbReference>
<name>B3QPC8_CHLP8</name>
<evidence type="ECO:0000256" key="1">
    <source>
        <dbReference type="ARBA" id="ARBA00022452"/>
    </source>
</evidence>
<dbReference type="InterPro" id="IPR051544">
    <property type="entry name" value="TPS_OM_transporter"/>
</dbReference>
<dbReference type="GO" id="GO:0098046">
    <property type="term" value="C:type V protein secretion system complex"/>
    <property type="evidence" value="ECO:0007669"/>
    <property type="project" value="TreeGrafter"/>
</dbReference>
<evidence type="ECO:0000313" key="8">
    <source>
        <dbReference type="Proteomes" id="UP000008811"/>
    </source>
</evidence>
<dbReference type="OrthoDB" id="596066at2"/>
<evidence type="ECO:0000313" key="7">
    <source>
        <dbReference type="EMBL" id="ACF11781.1"/>
    </source>
</evidence>
<keyword evidence="1" id="KW-0472">Membrane</keyword>
<protein>
    <submittedName>
        <fullName evidence="7">Polypeptide-transport-associated domain protein ShlB-type</fullName>
    </submittedName>
</protein>